<proteinExistence type="inferred from homology"/>
<dbReference type="PANTHER" id="PTHR12598:SF0">
    <property type="entry name" value="COPPER HOMEOSTASIS PROTEIN CUTC HOMOLOG"/>
    <property type="match status" value="1"/>
</dbReference>
<reference evidence="3 4" key="1">
    <citation type="submission" date="2021-08" db="EMBL/GenBank/DDBJ databases">
        <title>Novel members of of the genus Stenotrophomonas from differernt environment.</title>
        <authorList>
            <person name="Deng Y."/>
        </authorList>
    </citation>
    <scope>NUCLEOTIDE SEQUENCE [LARGE SCALE GENOMIC DNA]</scope>
    <source>
        <strain evidence="3 4">CPCC 101365</strain>
    </source>
</reference>
<dbReference type="Proteomes" id="UP001431235">
    <property type="component" value="Unassembled WGS sequence"/>
</dbReference>
<name>A0ABT0SEV4_9GAMM</name>
<dbReference type="RefSeq" id="WP_250062180.1">
    <property type="nucleotide sequence ID" value="NZ_JAIKTS010000001.1"/>
</dbReference>
<keyword evidence="2" id="KW-0963">Cytoplasm</keyword>
<evidence type="ECO:0000256" key="1">
    <source>
        <dbReference type="ARBA" id="ARBA00007768"/>
    </source>
</evidence>
<dbReference type="Pfam" id="PF03932">
    <property type="entry name" value="CutC"/>
    <property type="match status" value="1"/>
</dbReference>
<comment type="caution">
    <text evidence="3">The sequence shown here is derived from an EMBL/GenBank/DDBJ whole genome shotgun (WGS) entry which is preliminary data.</text>
</comment>
<evidence type="ECO:0000313" key="3">
    <source>
        <dbReference type="EMBL" id="MCL7713846.1"/>
    </source>
</evidence>
<dbReference type="HAMAP" id="MF_00795">
    <property type="entry name" value="CutC"/>
    <property type="match status" value="1"/>
</dbReference>
<gene>
    <name evidence="2" type="primary">cutC</name>
    <name evidence="3" type="ORF">K5L01_04100</name>
</gene>
<dbReference type="InterPro" id="IPR036822">
    <property type="entry name" value="CutC-like_dom_sf"/>
</dbReference>
<dbReference type="Gene3D" id="3.20.20.380">
    <property type="entry name" value="Copper homeostasis (CutC) domain"/>
    <property type="match status" value="1"/>
</dbReference>
<comment type="subcellular location">
    <subcellularLocation>
        <location evidence="2">Cytoplasm</location>
    </subcellularLocation>
</comment>
<protein>
    <recommendedName>
        <fullName evidence="2">PF03932 family protein CutC</fullName>
    </recommendedName>
</protein>
<sequence length="245" mass="25635">MSTARPVLEIACNSVASALAAQAGGADRVELFDNLEQGGTTPSHGSIAVARERLRIPLFVLIRARAGDFHYDAQEAEIMLRDIQACRALGCDGVVIGALTADAGVDVALCRELAAAAGPMGLTFHRAFDAARDLDDALEQVIGLGCQRVLSSGAQASAEAGRATLARLVQRAGTRIAVMAGAGLDAGNICQVARASGCRELHASAKKPRLSRMRHRNPALLGLGSDWMQSDVEQVRALRSALEGI</sequence>
<dbReference type="PANTHER" id="PTHR12598">
    <property type="entry name" value="COPPER HOMEOSTASIS PROTEIN CUTC"/>
    <property type="match status" value="1"/>
</dbReference>
<evidence type="ECO:0000256" key="2">
    <source>
        <dbReference type="HAMAP-Rule" id="MF_00795"/>
    </source>
</evidence>
<dbReference type="EMBL" id="JAIKTS010000001">
    <property type="protein sequence ID" value="MCL7713846.1"/>
    <property type="molecule type" value="Genomic_DNA"/>
</dbReference>
<dbReference type="InterPro" id="IPR005627">
    <property type="entry name" value="CutC-like"/>
</dbReference>
<accession>A0ABT0SEV4</accession>
<dbReference type="SUPFAM" id="SSF110395">
    <property type="entry name" value="CutC-like"/>
    <property type="match status" value="1"/>
</dbReference>
<keyword evidence="4" id="KW-1185">Reference proteome</keyword>
<comment type="similarity">
    <text evidence="1 2">Belongs to the CutC family.</text>
</comment>
<evidence type="ECO:0000313" key="4">
    <source>
        <dbReference type="Proteomes" id="UP001431235"/>
    </source>
</evidence>
<comment type="caution">
    <text evidence="2">Once thought to be involved in copper homeostasis, experiments in E.coli have shown this is not the case.</text>
</comment>
<organism evidence="3 4">
    <name type="scientific">Stenotrophomonas mori</name>
    <dbReference type="NCBI Taxonomy" id="2871096"/>
    <lineage>
        <taxon>Bacteria</taxon>
        <taxon>Pseudomonadati</taxon>
        <taxon>Pseudomonadota</taxon>
        <taxon>Gammaproteobacteria</taxon>
        <taxon>Lysobacterales</taxon>
        <taxon>Lysobacteraceae</taxon>
        <taxon>Stenotrophomonas</taxon>
    </lineage>
</organism>